<dbReference type="RefSeq" id="WP_126808278.1">
    <property type="nucleotide sequence ID" value="NZ_NGKA01000007.1"/>
</dbReference>
<gene>
    <name evidence="2" type="ORF">CBF29_05560</name>
</gene>
<keyword evidence="1" id="KW-0472">Membrane</keyword>
<dbReference type="AlphaFoldDB" id="A0A430AX17"/>
<name>A0A430AX17_9ENTE</name>
<evidence type="ECO:0000313" key="2">
    <source>
        <dbReference type="EMBL" id="RSU12598.1"/>
    </source>
</evidence>
<dbReference type="Proteomes" id="UP000287605">
    <property type="component" value="Unassembled WGS sequence"/>
</dbReference>
<proteinExistence type="predicted"/>
<protein>
    <submittedName>
        <fullName evidence="2">Uncharacterized protein</fullName>
    </submittedName>
</protein>
<feature type="transmembrane region" description="Helical" evidence="1">
    <location>
        <begin position="7"/>
        <end position="23"/>
    </location>
</feature>
<accession>A0A430AX17</accession>
<keyword evidence="1" id="KW-0812">Transmembrane</keyword>
<keyword evidence="3" id="KW-1185">Reference proteome</keyword>
<sequence>MTSIRRLFFLFFVLLIGIFLGNLGLKTAFLIVVPIFLILIMLWDEASYRYTSHRKQQNTQREYHYR</sequence>
<organism evidence="2 3">
    <name type="scientific">Vagococcus elongatus</name>
    <dbReference type="NCBI Taxonomy" id="180344"/>
    <lineage>
        <taxon>Bacteria</taxon>
        <taxon>Bacillati</taxon>
        <taxon>Bacillota</taxon>
        <taxon>Bacilli</taxon>
        <taxon>Lactobacillales</taxon>
        <taxon>Enterococcaceae</taxon>
        <taxon>Vagococcus</taxon>
    </lineage>
</organism>
<feature type="transmembrane region" description="Helical" evidence="1">
    <location>
        <begin position="29"/>
        <end position="46"/>
    </location>
</feature>
<evidence type="ECO:0000313" key="3">
    <source>
        <dbReference type="Proteomes" id="UP000287605"/>
    </source>
</evidence>
<keyword evidence="1" id="KW-1133">Transmembrane helix</keyword>
<dbReference type="EMBL" id="NGKA01000007">
    <property type="protein sequence ID" value="RSU12598.1"/>
    <property type="molecule type" value="Genomic_DNA"/>
</dbReference>
<comment type="caution">
    <text evidence="2">The sequence shown here is derived from an EMBL/GenBank/DDBJ whole genome shotgun (WGS) entry which is preliminary data.</text>
</comment>
<evidence type="ECO:0000256" key="1">
    <source>
        <dbReference type="SAM" id="Phobius"/>
    </source>
</evidence>
<reference evidence="2 3" key="1">
    <citation type="submission" date="2017-05" db="EMBL/GenBank/DDBJ databases">
        <title>Vagococcus spp. assemblies.</title>
        <authorList>
            <person name="Gulvik C.A."/>
        </authorList>
    </citation>
    <scope>NUCLEOTIDE SEQUENCE [LARGE SCALE GENOMIC DNA]</scope>
    <source>
        <strain evidence="2 3">CCUG 51432</strain>
    </source>
</reference>